<comment type="caution">
    <text evidence="7">The sequence shown here is derived from an EMBL/GenBank/DDBJ whole genome shotgun (WGS) entry which is preliminary data.</text>
</comment>
<dbReference type="GO" id="GO:0016788">
    <property type="term" value="F:hydrolase activity, acting on ester bonds"/>
    <property type="evidence" value="ECO:0007669"/>
    <property type="project" value="InterPro"/>
</dbReference>
<dbReference type="STRING" id="62101.AB835_02160"/>
<evidence type="ECO:0000256" key="4">
    <source>
        <dbReference type="ARBA" id="ARBA00022801"/>
    </source>
</evidence>
<accession>A0A1D2QT00</accession>
<keyword evidence="5" id="KW-1015">Disulfide bond</keyword>
<name>A0A1D2QT00_9GAMM</name>
<dbReference type="SUPFAM" id="SSF48537">
    <property type="entry name" value="Phospholipase C/P1 nuclease"/>
    <property type="match status" value="1"/>
</dbReference>
<evidence type="ECO:0000256" key="6">
    <source>
        <dbReference type="ARBA" id="ARBA00023180"/>
    </source>
</evidence>
<gene>
    <name evidence="7" type="ORF">AB835_02160</name>
</gene>
<reference evidence="7 8" key="1">
    <citation type="journal article" date="2016" name="Appl. Environ. Microbiol.">
        <title>Lack of Overt Genome Reduction in the Bryostatin-Producing Bryozoan Symbiont "Candidatus Endobugula sertula".</title>
        <authorList>
            <person name="Miller I.J."/>
            <person name="Vanee N."/>
            <person name="Fong S.S."/>
            <person name="Lim-Fong G.E."/>
            <person name="Kwan J.C."/>
        </authorList>
    </citation>
    <scope>NUCLEOTIDE SEQUENCE [LARGE SCALE GENOMIC DNA]</scope>
    <source>
        <strain evidence="7">AB1-4</strain>
    </source>
</reference>
<dbReference type="GO" id="GO:0046872">
    <property type="term" value="F:metal ion binding"/>
    <property type="evidence" value="ECO:0007669"/>
    <property type="project" value="UniProtKB-KW"/>
</dbReference>
<dbReference type="Proteomes" id="UP000242502">
    <property type="component" value="Unassembled WGS sequence"/>
</dbReference>
<evidence type="ECO:0000313" key="8">
    <source>
        <dbReference type="Proteomes" id="UP000242502"/>
    </source>
</evidence>
<dbReference type="PANTHER" id="PTHR33146:SF26">
    <property type="entry name" value="ENDONUCLEASE 4"/>
    <property type="match status" value="1"/>
</dbReference>
<dbReference type="InterPro" id="IPR003154">
    <property type="entry name" value="S1/P1nuclease"/>
</dbReference>
<evidence type="ECO:0000313" key="7">
    <source>
        <dbReference type="EMBL" id="ODS24699.1"/>
    </source>
</evidence>
<dbReference type="PANTHER" id="PTHR33146">
    <property type="entry name" value="ENDONUCLEASE 4"/>
    <property type="match status" value="1"/>
</dbReference>
<keyword evidence="3" id="KW-0255">Endonuclease</keyword>
<dbReference type="InterPro" id="IPR008947">
    <property type="entry name" value="PLipase_C/P1_nuclease_dom_sf"/>
</dbReference>
<dbReference type="GO" id="GO:0004519">
    <property type="term" value="F:endonuclease activity"/>
    <property type="evidence" value="ECO:0007669"/>
    <property type="project" value="UniProtKB-KW"/>
</dbReference>
<evidence type="ECO:0000256" key="1">
    <source>
        <dbReference type="ARBA" id="ARBA00022722"/>
    </source>
</evidence>
<dbReference type="Gene3D" id="1.10.575.10">
    <property type="entry name" value="P1 Nuclease"/>
    <property type="match status" value="1"/>
</dbReference>
<dbReference type="GO" id="GO:0003676">
    <property type="term" value="F:nucleic acid binding"/>
    <property type="evidence" value="ECO:0007669"/>
    <property type="project" value="InterPro"/>
</dbReference>
<organism evidence="7 8">
    <name type="scientific">Candidatus Endobugula sertula</name>
    <name type="common">Bugula neritina bacterial symbiont</name>
    <dbReference type="NCBI Taxonomy" id="62101"/>
    <lineage>
        <taxon>Bacteria</taxon>
        <taxon>Pseudomonadati</taxon>
        <taxon>Pseudomonadota</taxon>
        <taxon>Gammaproteobacteria</taxon>
        <taxon>Cellvibrionales</taxon>
        <taxon>Cellvibrionaceae</taxon>
        <taxon>Candidatus Endobugula</taxon>
    </lineage>
</organism>
<dbReference type="AlphaFoldDB" id="A0A1D2QT00"/>
<keyword evidence="2" id="KW-0479">Metal-binding</keyword>
<proteinExistence type="predicted"/>
<dbReference type="CDD" id="cd11010">
    <property type="entry name" value="S1-P1_nuclease"/>
    <property type="match status" value="1"/>
</dbReference>
<keyword evidence="4" id="KW-0378">Hydrolase</keyword>
<evidence type="ECO:0000256" key="5">
    <source>
        <dbReference type="ARBA" id="ARBA00023157"/>
    </source>
</evidence>
<evidence type="ECO:0008006" key="9">
    <source>
        <dbReference type="Google" id="ProtNLM"/>
    </source>
</evidence>
<dbReference type="GO" id="GO:0006308">
    <property type="term" value="P:DNA catabolic process"/>
    <property type="evidence" value="ECO:0007669"/>
    <property type="project" value="InterPro"/>
</dbReference>
<sequence>MNQNWIFILLLLGSFKTYAWGSLGHQVVCDISWRYSETFVRSMLLSVAKRMGYQTFAESCMWADHIKSKALYKDLKLLHYVNVSKNKGDVASSSCLLQKNNRNQKSKPQCIVTAIDYYQRRINNNELSQRQRDEAVLLIGHFVGDIHQPMHVSYKDDFGGNRRYVVFQGKRLSIHSLWDSDILYCGYKGGWRRLGQTLYQQSLKHSVLPQLSPTVWANESLAVTQKIYRYLPTKLPDSYCDQYHPVALRQLQLAGIRLSQLLFSQLLSPRP</sequence>
<evidence type="ECO:0000256" key="3">
    <source>
        <dbReference type="ARBA" id="ARBA00022759"/>
    </source>
</evidence>
<protein>
    <recommendedName>
        <fullName evidence="9">Endonuclease</fullName>
    </recommendedName>
</protein>
<keyword evidence="6" id="KW-0325">Glycoprotein</keyword>
<evidence type="ECO:0000256" key="2">
    <source>
        <dbReference type="ARBA" id="ARBA00022723"/>
    </source>
</evidence>
<dbReference type="EMBL" id="MDLC01000005">
    <property type="protein sequence ID" value="ODS24699.1"/>
    <property type="molecule type" value="Genomic_DNA"/>
</dbReference>
<keyword evidence="1" id="KW-0540">Nuclease</keyword>
<dbReference type="Pfam" id="PF02265">
    <property type="entry name" value="S1-P1_nuclease"/>
    <property type="match status" value="1"/>
</dbReference>